<dbReference type="EC" id="2.7.7.53" evidence="5"/>
<dbReference type="PROSITE" id="PS00892">
    <property type="entry name" value="HIT_1"/>
    <property type="match status" value="1"/>
</dbReference>
<dbReference type="InterPro" id="IPR036265">
    <property type="entry name" value="HIT-like_sf"/>
</dbReference>
<keyword evidence="5" id="KW-0808">Transferase</keyword>
<dbReference type="PANTHER" id="PTHR42997">
    <property type="entry name" value="HIT FAMILY HYDROLASE"/>
    <property type="match status" value="1"/>
</dbReference>
<organism evidence="5 6">
    <name type="scientific">Clostridium ljungdahlii</name>
    <dbReference type="NCBI Taxonomy" id="1538"/>
    <lineage>
        <taxon>Bacteria</taxon>
        <taxon>Bacillati</taxon>
        <taxon>Bacillota</taxon>
        <taxon>Clostridia</taxon>
        <taxon>Eubacteriales</taxon>
        <taxon>Clostridiaceae</taxon>
        <taxon>Clostridium</taxon>
    </lineage>
</organism>
<comment type="caution">
    <text evidence="5">The sequence shown here is derived from an EMBL/GenBank/DDBJ whole genome shotgun (WGS) entry which is preliminary data.</text>
</comment>
<sequence length="141" mass="16306">MISMILSFKLEKKGIKMTDCIFCNYNKSEIIAENKLAFAIMDRFPVNEGHTLIIPKRHFPFLFEASEEEIKDIYSLMYEVKEMLDIQYEPAGYNVGVNIGYYAGQTIKHLHVHLIPRYKGDVENPRGGVRNLKKALVEYDG</sequence>
<proteinExistence type="predicted"/>
<dbReference type="GO" id="GO:0003877">
    <property type="term" value="F:ATP:ADP adenylyltransferase activity"/>
    <property type="evidence" value="ECO:0007669"/>
    <property type="project" value="UniProtKB-EC"/>
</dbReference>
<feature type="active site" description="Tele-AMP-histidine intermediate" evidence="1">
    <location>
        <position position="111"/>
    </location>
</feature>
<evidence type="ECO:0000259" key="4">
    <source>
        <dbReference type="PROSITE" id="PS51084"/>
    </source>
</evidence>
<name>A0A166RSS0_9CLOT</name>
<evidence type="ECO:0000313" key="5">
    <source>
        <dbReference type="EMBL" id="OAA91077.1"/>
    </source>
</evidence>
<dbReference type="PROSITE" id="PS51084">
    <property type="entry name" value="HIT_2"/>
    <property type="match status" value="1"/>
</dbReference>
<evidence type="ECO:0000256" key="1">
    <source>
        <dbReference type="PIRSR" id="PIRSR601310-1"/>
    </source>
</evidence>
<dbReference type="InterPro" id="IPR052908">
    <property type="entry name" value="AP-4-A_phosphorylase"/>
</dbReference>
<evidence type="ECO:0000313" key="6">
    <source>
        <dbReference type="Proteomes" id="UP000077407"/>
    </source>
</evidence>
<dbReference type="AlphaFoldDB" id="A0A166RSS0"/>
<dbReference type="EMBL" id="LITT01000008">
    <property type="protein sequence ID" value="OAA91077.1"/>
    <property type="molecule type" value="Genomic_DNA"/>
</dbReference>
<protein>
    <submittedName>
        <fullName evidence="5">AP-4-A phosphorylase</fullName>
        <ecNumber evidence="5">2.7.7.53</ecNumber>
    </submittedName>
</protein>
<evidence type="ECO:0000256" key="2">
    <source>
        <dbReference type="PIRSR" id="PIRSR601310-3"/>
    </source>
</evidence>
<feature type="domain" description="HIT" evidence="4">
    <location>
        <begin position="18"/>
        <end position="124"/>
    </location>
</feature>
<dbReference type="InterPro" id="IPR011146">
    <property type="entry name" value="HIT-like"/>
</dbReference>
<dbReference type="Gene3D" id="3.30.428.10">
    <property type="entry name" value="HIT-like"/>
    <property type="match status" value="1"/>
</dbReference>
<feature type="short sequence motif" description="Histidine triad motif" evidence="2 3">
    <location>
        <begin position="109"/>
        <end position="113"/>
    </location>
</feature>
<dbReference type="Pfam" id="PF01230">
    <property type="entry name" value="HIT"/>
    <property type="match status" value="1"/>
</dbReference>
<dbReference type="InterPro" id="IPR001310">
    <property type="entry name" value="Histidine_triad_HIT"/>
</dbReference>
<dbReference type="PANTHER" id="PTHR42997:SF1">
    <property type="entry name" value="AP-4-A PHOSPHORYLASE"/>
    <property type="match status" value="1"/>
</dbReference>
<accession>A0A166RSS0</accession>
<reference evidence="5 6" key="1">
    <citation type="journal article" date="2015" name="Biotechnol. Bioeng.">
        <title>Genome sequence and phenotypic characterization of Caulobacter segnis.</title>
        <authorList>
            <person name="Patel S."/>
            <person name="Fletcher B."/>
            <person name="Scott D.C."/>
            <person name="Ely B."/>
        </authorList>
    </citation>
    <scope>NUCLEOTIDE SEQUENCE [LARGE SCALE GENOMIC DNA]</scope>
    <source>
        <strain evidence="5 6">ERI-2</strain>
    </source>
</reference>
<dbReference type="PATRIC" id="fig|1538.10.peg.1410"/>
<gene>
    <name evidence="5" type="ORF">WY13_00907</name>
</gene>
<dbReference type="InterPro" id="IPR019808">
    <property type="entry name" value="Histidine_triad_CS"/>
</dbReference>
<evidence type="ECO:0000256" key="3">
    <source>
        <dbReference type="PROSITE-ProRule" id="PRU00464"/>
    </source>
</evidence>
<dbReference type="Proteomes" id="UP000077407">
    <property type="component" value="Unassembled WGS sequence"/>
</dbReference>
<dbReference type="PRINTS" id="PR00332">
    <property type="entry name" value="HISTRIAD"/>
</dbReference>
<keyword evidence="5" id="KW-0548">Nucleotidyltransferase</keyword>
<dbReference type="SUPFAM" id="SSF54197">
    <property type="entry name" value="HIT-like"/>
    <property type="match status" value="1"/>
</dbReference>